<dbReference type="InterPro" id="IPR045493">
    <property type="entry name" value="DUF6435"/>
</dbReference>
<proteinExistence type="predicted"/>
<sequence>MNRIEIIRSHQIKLNEKYKRLMERAYNFRQTDASLSDLSEYKAIKLLNKINKLNYLYREQQQQAS</sequence>
<dbReference type="NCBIfam" id="NF033487">
    <property type="entry name" value="Lacal_2735_fam"/>
    <property type="match status" value="1"/>
</dbReference>
<gene>
    <name evidence="1" type="ORF">ACFSR8_16055</name>
</gene>
<reference evidence="2" key="1">
    <citation type="journal article" date="2019" name="Int. J. Syst. Evol. Microbiol.">
        <title>The Global Catalogue of Microorganisms (GCM) 10K type strain sequencing project: providing services to taxonomists for standard genome sequencing and annotation.</title>
        <authorList>
            <consortium name="The Broad Institute Genomics Platform"/>
            <consortium name="The Broad Institute Genome Sequencing Center for Infectious Disease"/>
            <person name="Wu L."/>
            <person name="Ma J."/>
        </authorList>
    </citation>
    <scope>NUCLEOTIDE SEQUENCE [LARGE SCALE GENOMIC DNA]</scope>
    <source>
        <strain evidence="2">KCTC 42398</strain>
    </source>
</reference>
<comment type="caution">
    <text evidence="1">The sequence shown here is derived from an EMBL/GenBank/DDBJ whole genome shotgun (WGS) entry which is preliminary data.</text>
</comment>
<name>A0ABW5TEJ9_9FLAO</name>
<organism evidence="1 2">
    <name type="scientific">Hyunsoonleella rubra</name>
    <dbReference type="NCBI Taxonomy" id="1737062"/>
    <lineage>
        <taxon>Bacteria</taxon>
        <taxon>Pseudomonadati</taxon>
        <taxon>Bacteroidota</taxon>
        <taxon>Flavobacteriia</taxon>
        <taxon>Flavobacteriales</taxon>
        <taxon>Flavobacteriaceae</taxon>
    </lineage>
</organism>
<accession>A0ABW5TEJ9</accession>
<protein>
    <submittedName>
        <fullName evidence="1">Lacal_2735 family protein</fullName>
    </submittedName>
</protein>
<dbReference type="RefSeq" id="WP_380293888.1">
    <property type="nucleotide sequence ID" value="NZ_JBHULY010000039.1"/>
</dbReference>
<dbReference type="Proteomes" id="UP001597476">
    <property type="component" value="Unassembled WGS sequence"/>
</dbReference>
<evidence type="ECO:0000313" key="1">
    <source>
        <dbReference type="EMBL" id="MFD2727737.1"/>
    </source>
</evidence>
<evidence type="ECO:0000313" key="2">
    <source>
        <dbReference type="Proteomes" id="UP001597476"/>
    </source>
</evidence>
<keyword evidence="2" id="KW-1185">Reference proteome</keyword>
<dbReference type="EMBL" id="JBHULY010000039">
    <property type="protein sequence ID" value="MFD2727737.1"/>
    <property type="molecule type" value="Genomic_DNA"/>
</dbReference>